<proteinExistence type="predicted"/>
<evidence type="ECO:0000313" key="3">
    <source>
        <dbReference type="EMBL" id="KAK0993626.1"/>
    </source>
</evidence>
<name>A0AAN6KQK9_9PEZI</name>
<feature type="compositionally biased region" description="Acidic residues" evidence="1">
    <location>
        <begin position="65"/>
        <end position="78"/>
    </location>
</feature>
<keyword evidence="4" id="KW-1185">Reference proteome</keyword>
<evidence type="ECO:0000256" key="1">
    <source>
        <dbReference type="SAM" id="MobiDB-lite"/>
    </source>
</evidence>
<dbReference type="AlphaFoldDB" id="A0AAN6KQK9"/>
<accession>A0AAN6KQK9</accession>
<evidence type="ECO:0000313" key="2">
    <source>
        <dbReference type="EMBL" id="KAK0312244.1"/>
    </source>
</evidence>
<feature type="compositionally biased region" description="Basic and acidic residues" evidence="1">
    <location>
        <begin position="20"/>
        <end position="32"/>
    </location>
</feature>
<reference evidence="3" key="2">
    <citation type="submission" date="2023-06" db="EMBL/GenBank/DDBJ databases">
        <title>Black Yeasts Isolated from many extreme environments.</title>
        <authorList>
            <person name="Coleine C."/>
            <person name="Stajich J.E."/>
            <person name="Selbmann L."/>
        </authorList>
    </citation>
    <scope>NUCLEOTIDE SEQUENCE</scope>
    <source>
        <strain evidence="3">CCFEE 5200</strain>
    </source>
</reference>
<evidence type="ECO:0000313" key="4">
    <source>
        <dbReference type="Proteomes" id="UP001175353"/>
    </source>
</evidence>
<dbReference type="Proteomes" id="UP001168146">
    <property type="component" value="Unassembled WGS sequence"/>
</dbReference>
<gene>
    <name evidence="2" type="ORF">LTR82_014040</name>
    <name evidence="3" type="ORF">LTR91_007981</name>
</gene>
<protein>
    <submittedName>
        <fullName evidence="3">Uncharacterized protein</fullName>
    </submittedName>
</protein>
<reference evidence="2" key="1">
    <citation type="submission" date="2021-12" db="EMBL/GenBank/DDBJ databases">
        <title>Black yeast isolated from Biological Soil Crust.</title>
        <authorList>
            <person name="Kurbessoian T."/>
        </authorList>
    </citation>
    <scope>NUCLEOTIDE SEQUENCE</scope>
    <source>
        <strain evidence="2">CCFEE 5208</strain>
    </source>
</reference>
<feature type="region of interest" description="Disordered" evidence="1">
    <location>
        <begin position="15"/>
        <end position="80"/>
    </location>
</feature>
<dbReference type="EMBL" id="JAUJLE010000059">
    <property type="protein sequence ID" value="KAK0993626.1"/>
    <property type="molecule type" value="Genomic_DNA"/>
</dbReference>
<comment type="caution">
    <text evidence="3">The sequence shown here is derived from an EMBL/GenBank/DDBJ whole genome shotgun (WGS) entry which is preliminary data.</text>
</comment>
<dbReference type="Proteomes" id="UP001175353">
    <property type="component" value="Unassembled WGS sequence"/>
</dbReference>
<dbReference type="EMBL" id="JASUXU010000066">
    <property type="protein sequence ID" value="KAK0312244.1"/>
    <property type="molecule type" value="Genomic_DNA"/>
</dbReference>
<sequence length="211" mass="23538">MRRYHFLAFQMPVAPAAGDEGERICPQTERDPTQPPPSPHREVHNFLTRLFSSSGPSVPSRAKADDDECSTSDSDETEGEKNFLGRVQSYSKLMHTHTEAQLRRPSTSTLPSYARTMHEHTMNQMNQHHKLATQSAATTAQLGTGRGAVMLLRQVCTELSRMTLDEVPNPSNTPDLSQRGADAPWVKRRSVTEPIPREFAVSVARKDFAVL</sequence>
<organism evidence="3 4">
    <name type="scientific">Friedmanniomyces endolithicus</name>
    <dbReference type="NCBI Taxonomy" id="329885"/>
    <lineage>
        <taxon>Eukaryota</taxon>
        <taxon>Fungi</taxon>
        <taxon>Dikarya</taxon>
        <taxon>Ascomycota</taxon>
        <taxon>Pezizomycotina</taxon>
        <taxon>Dothideomycetes</taxon>
        <taxon>Dothideomycetidae</taxon>
        <taxon>Mycosphaerellales</taxon>
        <taxon>Teratosphaeriaceae</taxon>
        <taxon>Friedmanniomyces</taxon>
    </lineage>
</organism>